<sequence>MRDELFYGRLEADFREHFLGGSDQCRAIAHGGRRHVTASVAG</sequence>
<organism evidence="1">
    <name type="scientific">freshwater metagenome</name>
    <dbReference type="NCBI Taxonomy" id="449393"/>
    <lineage>
        <taxon>unclassified sequences</taxon>
        <taxon>metagenomes</taxon>
        <taxon>ecological metagenomes</taxon>
    </lineage>
</organism>
<reference evidence="1" key="1">
    <citation type="submission" date="2020-05" db="EMBL/GenBank/DDBJ databases">
        <authorList>
            <person name="Chiriac C."/>
            <person name="Salcher M."/>
            <person name="Ghai R."/>
            <person name="Kavagutti S V."/>
        </authorList>
    </citation>
    <scope>NUCLEOTIDE SEQUENCE</scope>
</reference>
<name>A0A6J6AWA5_9ZZZZ</name>
<protein>
    <submittedName>
        <fullName evidence="1">Unannotated protein</fullName>
    </submittedName>
</protein>
<accession>A0A6J6AWA5</accession>
<evidence type="ECO:0000313" key="1">
    <source>
        <dbReference type="EMBL" id="CAB4531132.1"/>
    </source>
</evidence>
<proteinExistence type="predicted"/>
<dbReference type="EMBL" id="CAEZSG010000008">
    <property type="protein sequence ID" value="CAB4531132.1"/>
    <property type="molecule type" value="Genomic_DNA"/>
</dbReference>
<gene>
    <name evidence="1" type="ORF">UFOPK1413_00102</name>
</gene>
<dbReference type="AlphaFoldDB" id="A0A6J6AWA5"/>